<protein>
    <submittedName>
        <fullName evidence="2">Uncharacterized protein</fullName>
    </submittedName>
</protein>
<dbReference type="Proteomes" id="UP000594638">
    <property type="component" value="Unassembled WGS sequence"/>
</dbReference>
<evidence type="ECO:0000256" key="1">
    <source>
        <dbReference type="SAM" id="MobiDB-lite"/>
    </source>
</evidence>
<name>A0A8S0QWH0_OLEEU</name>
<dbReference type="PANTHER" id="PTHR33499">
    <property type="entry name" value="OS12G0282400 PROTEIN-RELATED"/>
    <property type="match status" value="1"/>
</dbReference>
<proteinExistence type="predicted"/>
<evidence type="ECO:0000313" key="2">
    <source>
        <dbReference type="EMBL" id="CAA2970387.1"/>
    </source>
</evidence>
<reference evidence="2 3" key="1">
    <citation type="submission" date="2019-12" db="EMBL/GenBank/DDBJ databases">
        <authorList>
            <person name="Alioto T."/>
            <person name="Alioto T."/>
            <person name="Gomez Garrido J."/>
        </authorList>
    </citation>
    <scope>NUCLEOTIDE SEQUENCE [LARGE SCALE GENOMIC DNA]</scope>
</reference>
<dbReference type="Gramene" id="OE9A092655T1">
    <property type="protein sequence ID" value="OE9A092655C1"/>
    <property type="gene ID" value="OE9A092655"/>
</dbReference>
<organism evidence="2 3">
    <name type="scientific">Olea europaea subsp. europaea</name>
    <dbReference type="NCBI Taxonomy" id="158383"/>
    <lineage>
        <taxon>Eukaryota</taxon>
        <taxon>Viridiplantae</taxon>
        <taxon>Streptophyta</taxon>
        <taxon>Embryophyta</taxon>
        <taxon>Tracheophyta</taxon>
        <taxon>Spermatophyta</taxon>
        <taxon>Magnoliopsida</taxon>
        <taxon>eudicotyledons</taxon>
        <taxon>Gunneridae</taxon>
        <taxon>Pentapetalae</taxon>
        <taxon>asterids</taxon>
        <taxon>lamiids</taxon>
        <taxon>Lamiales</taxon>
        <taxon>Oleaceae</taxon>
        <taxon>Oleeae</taxon>
        <taxon>Olea</taxon>
    </lineage>
</organism>
<dbReference type="PANTHER" id="PTHR33499:SF11">
    <property type="entry name" value="NO APICAL MERISTEM-ASSOCIATED C-TERMINAL DOMAIN-CONTAINING PROTEIN"/>
    <property type="match status" value="1"/>
</dbReference>
<sequence>MASRTRIGKKNRVFTTSCEPPSEVFSSKASCKGPLTQTTLQANISFLLSKTSNVQVPVPFSQSQPQLNSSQATTLTHENILNSNDSHSLKRKGRGPTRGKGTDDIVSAAGKISLKIYKKMGRAIGNQQARLASECGYVVQSFAPLCYKRWIDIPNEEKNKLYDRVLAKFKLDLTVAHVNKCVNDTLARRYRDYRCRLKEKYFNGKTLDDAMKNCPTDIKQDDWD</sequence>
<gene>
    <name evidence="2" type="ORF">OLEA9_A092655</name>
</gene>
<keyword evidence="3" id="KW-1185">Reference proteome</keyword>
<dbReference type="AlphaFoldDB" id="A0A8S0QWH0"/>
<feature type="region of interest" description="Disordered" evidence="1">
    <location>
        <begin position="80"/>
        <end position="102"/>
    </location>
</feature>
<evidence type="ECO:0000313" key="3">
    <source>
        <dbReference type="Proteomes" id="UP000594638"/>
    </source>
</evidence>
<dbReference type="OrthoDB" id="1665692at2759"/>
<accession>A0A8S0QWH0</accession>
<dbReference type="EMBL" id="CACTIH010001972">
    <property type="protein sequence ID" value="CAA2970387.1"/>
    <property type="molecule type" value="Genomic_DNA"/>
</dbReference>
<comment type="caution">
    <text evidence="2">The sequence shown here is derived from an EMBL/GenBank/DDBJ whole genome shotgun (WGS) entry which is preliminary data.</text>
</comment>